<gene>
    <name evidence="1" type="ORF">ACCO45_007352</name>
</gene>
<sequence>MAAFGLSQASNCPVTFDSASVHCDKSSPAPHCPWGRLALSPGPHLQPMAAPRIHITRPTLARHAPESLQTFRNSQSMPPAFGPPARLNTTTRKTYAAASRDRRLPPDPRPLLRRAPSVPLPLPTLSVIGLCATGGCC</sequence>
<evidence type="ECO:0000313" key="2">
    <source>
        <dbReference type="Proteomes" id="UP001638806"/>
    </source>
</evidence>
<protein>
    <submittedName>
        <fullName evidence="1">Uncharacterized protein</fullName>
    </submittedName>
</protein>
<organism evidence="1 2">
    <name type="scientific">Purpureocillium lilacinum</name>
    <name type="common">Paecilomyces lilacinus</name>
    <dbReference type="NCBI Taxonomy" id="33203"/>
    <lineage>
        <taxon>Eukaryota</taxon>
        <taxon>Fungi</taxon>
        <taxon>Dikarya</taxon>
        <taxon>Ascomycota</taxon>
        <taxon>Pezizomycotina</taxon>
        <taxon>Sordariomycetes</taxon>
        <taxon>Hypocreomycetidae</taxon>
        <taxon>Hypocreales</taxon>
        <taxon>Ophiocordycipitaceae</taxon>
        <taxon>Purpureocillium</taxon>
    </lineage>
</organism>
<accession>A0ACC4DS41</accession>
<comment type="caution">
    <text evidence="1">The sequence shown here is derived from an EMBL/GenBank/DDBJ whole genome shotgun (WGS) entry which is preliminary data.</text>
</comment>
<proteinExistence type="predicted"/>
<reference evidence="1" key="1">
    <citation type="submission" date="2024-12" db="EMBL/GenBank/DDBJ databases">
        <title>Comparative genomics and development of molecular markers within Purpureocillium lilacinum and among Purpureocillium species.</title>
        <authorList>
            <person name="Yeh Z.-Y."/>
            <person name="Ni N.-T."/>
            <person name="Lo P.-H."/>
            <person name="Mushyakhwo K."/>
            <person name="Lin C.-F."/>
            <person name="Nai Y.-S."/>
        </authorList>
    </citation>
    <scope>NUCLEOTIDE SEQUENCE</scope>
    <source>
        <strain evidence="1">NCHU-NPUST-175</strain>
    </source>
</reference>
<keyword evidence="2" id="KW-1185">Reference proteome</keyword>
<name>A0ACC4DS41_PURLI</name>
<evidence type="ECO:0000313" key="1">
    <source>
        <dbReference type="EMBL" id="KAL3959190.1"/>
    </source>
</evidence>
<dbReference type="EMBL" id="JBGNUJ010000006">
    <property type="protein sequence ID" value="KAL3959190.1"/>
    <property type="molecule type" value="Genomic_DNA"/>
</dbReference>
<dbReference type="Proteomes" id="UP001638806">
    <property type="component" value="Unassembled WGS sequence"/>
</dbReference>